<evidence type="ECO:0000313" key="4">
    <source>
        <dbReference type="EMBL" id="SEJ66143.1"/>
    </source>
</evidence>
<keyword evidence="2" id="KW-0732">Signal</keyword>
<dbReference type="Gene3D" id="2.40.160.180">
    <property type="entry name" value="Carbohydrate-selective porin OprB"/>
    <property type="match status" value="1"/>
</dbReference>
<evidence type="ECO:0000256" key="1">
    <source>
        <dbReference type="ARBA" id="ARBA00008769"/>
    </source>
</evidence>
<name>A0AAQ1JU33_9BURK</name>
<proteinExistence type="inferred from homology"/>
<accession>A0AAQ1JU33</accession>
<dbReference type="AlphaFoldDB" id="A0AAQ1JU33"/>
<comment type="caution">
    <text evidence="4">The sequence shown here is derived from an EMBL/GenBank/DDBJ whole genome shotgun (WGS) entry which is preliminary data.</text>
</comment>
<dbReference type="Proteomes" id="UP000183529">
    <property type="component" value="Unassembled WGS sequence"/>
</dbReference>
<feature type="region of interest" description="Disordered" evidence="3">
    <location>
        <begin position="41"/>
        <end position="125"/>
    </location>
</feature>
<evidence type="ECO:0000313" key="5">
    <source>
        <dbReference type="Proteomes" id="UP000183529"/>
    </source>
</evidence>
<dbReference type="EMBL" id="FNZM01000007">
    <property type="protein sequence ID" value="SEJ66143.1"/>
    <property type="molecule type" value="Genomic_DNA"/>
</dbReference>
<dbReference type="InterPro" id="IPR007049">
    <property type="entry name" value="Carb-sel_porin_OprB"/>
</dbReference>
<evidence type="ECO:0000256" key="2">
    <source>
        <dbReference type="RuleBase" id="RU363072"/>
    </source>
</evidence>
<dbReference type="InterPro" id="IPR052932">
    <property type="entry name" value="OprB_Porin"/>
</dbReference>
<dbReference type="GO" id="GO:0015288">
    <property type="term" value="F:porin activity"/>
    <property type="evidence" value="ECO:0007669"/>
    <property type="project" value="InterPro"/>
</dbReference>
<evidence type="ECO:0000256" key="3">
    <source>
        <dbReference type="SAM" id="MobiDB-lite"/>
    </source>
</evidence>
<gene>
    <name evidence="4" type="ORF">SAMN05216550_10741</name>
</gene>
<feature type="compositionally biased region" description="Low complexity" evidence="3">
    <location>
        <begin position="49"/>
        <end position="77"/>
    </location>
</feature>
<dbReference type="Pfam" id="PF04966">
    <property type="entry name" value="OprB"/>
    <property type="match status" value="1"/>
</dbReference>
<feature type="chain" id="PRO_5042666594" evidence="2">
    <location>
        <begin position="38"/>
        <end position="526"/>
    </location>
</feature>
<protein>
    <submittedName>
        <fullName evidence="4">Porin, OprB family</fullName>
    </submittedName>
</protein>
<dbReference type="PANTHER" id="PTHR37944">
    <property type="entry name" value="PORIN B"/>
    <property type="match status" value="1"/>
</dbReference>
<dbReference type="GO" id="GO:0008643">
    <property type="term" value="P:carbohydrate transport"/>
    <property type="evidence" value="ECO:0007669"/>
    <property type="project" value="InterPro"/>
</dbReference>
<dbReference type="GO" id="GO:0016020">
    <property type="term" value="C:membrane"/>
    <property type="evidence" value="ECO:0007669"/>
    <property type="project" value="InterPro"/>
</dbReference>
<feature type="signal peptide" evidence="2">
    <location>
        <begin position="1"/>
        <end position="37"/>
    </location>
</feature>
<dbReference type="InterPro" id="IPR038673">
    <property type="entry name" value="OprB_sf"/>
</dbReference>
<feature type="compositionally biased region" description="Polar residues" evidence="3">
    <location>
        <begin position="81"/>
        <end position="103"/>
    </location>
</feature>
<organism evidence="4 5">
    <name type="scientific">Paraburkholderia tropica</name>
    <dbReference type="NCBI Taxonomy" id="92647"/>
    <lineage>
        <taxon>Bacteria</taxon>
        <taxon>Pseudomonadati</taxon>
        <taxon>Pseudomonadota</taxon>
        <taxon>Betaproteobacteria</taxon>
        <taxon>Burkholderiales</taxon>
        <taxon>Burkholderiaceae</taxon>
        <taxon>Paraburkholderia</taxon>
    </lineage>
</organism>
<comment type="similarity">
    <text evidence="1 2">Belongs to the OprB family.</text>
</comment>
<reference evidence="4 5" key="1">
    <citation type="submission" date="2016-10" db="EMBL/GenBank/DDBJ databases">
        <authorList>
            <person name="Varghese N."/>
            <person name="Submissions S."/>
        </authorList>
    </citation>
    <scope>NUCLEOTIDE SEQUENCE [LARGE SCALE GENOMIC DNA]</scope>
    <source>
        <strain evidence="4 5">LMG 22274</strain>
    </source>
</reference>
<dbReference type="PANTHER" id="PTHR37944:SF1">
    <property type="entry name" value="PORIN B"/>
    <property type="match status" value="1"/>
</dbReference>
<sequence>MTIHRFGILTKREINAWRLSSMSLAIAAMLASGAVFAQTAPTTSTGPVSADDAAPSANASKSAKQATPAKPALTLAASDGTVKQASTDRPSVQQGIPSTNQLGVSHIGDAAPAPASSPRQGPLAGIGQKLNDWGFTPTLNLVQMYLTNPSVGQQTGNHEALTFISVGGDFDMEKIAGFPGATIHFQQLFVPFTNNLAWGTQVGDVLAGQPGPYVPQVSHLGIFTWEQKAFHDKLDVEFGKTNAGAYFGAPVCNQGFGCQSAILQNSAGMNPPVYVNWGGRARYNITPAWSVQAGLFRSNPAYPFTNGWEWTNSVPDSNVWLASTAYRTTYQSDPYPKSYELMLYYNTRTQTDPLTAQTHKGTSGMYFGGRQVVWRADGGLAGAPDPTAVSLFATATGSFDSRSSYGIAMTGSAGVIVEAPLRSRPHDSFSLSLNWATLTPHEQEYLKQENLAAGGTGYTVGRTQYGLKLDANIAVTRSIILSPYVMRTWNTSTWGNPAYAATPKNGFVAGIVAAVFFDKMLGLTDH</sequence>